<dbReference type="GO" id="GO:0003723">
    <property type="term" value="F:RNA binding"/>
    <property type="evidence" value="ECO:0007669"/>
    <property type="project" value="InterPro"/>
</dbReference>
<dbReference type="GO" id="GO:0016829">
    <property type="term" value="F:lyase activity"/>
    <property type="evidence" value="ECO:0007669"/>
    <property type="project" value="UniProtKB-KW"/>
</dbReference>
<comment type="function">
    <text evidence="5">Responsible for synthesis of pseudouridine from uracil-55 in the psi GC loop of transfer RNAs.</text>
</comment>
<evidence type="ECO:0000256" key="5">
    <source>
        <dbReference type="HAMAP-Rule" id="MF_01080"/>
    </source>
</evidence>
<dbReference type="InterPro" id="IPR002501">
    <property type="entry name" value="PsdUridine_synth_N"/>
</dbReference>
<protein>
    <recommendedName>
        <fullName evidence="5">tRNA pseudouridine synthase B</fullName>
        <ecNumber evidence="5">5.4.99.25</ecNumber>
    </recommendedName>
    <alternativeName>
        <fullName evidence="5">tRNA pseudouridine(55) synthase</fullName>
        <shortName evidence="5">Psi55 synthase</shortName>
    </alternativeName>
    <alternativeName>
        <fullName evidence="5">tRNA pseudouridylate synthase</fullName>
    </alternativeName>
    <alternativeName>
        <fullName evidence="5">tRNA-uridine isomerase</fullName>
    </alternativeName>
</protein>
<dbReference type="PANTHER" id="PTHR13767">
    <property type="entry name" value="TRNA-PSEUDOURIDINE SYNTHASE"/>
    <property type="match status" value="1"/>
</dbReference>
<dbReference type="InterPro" id="IPR020103">
    <property type="entry name" value="PsdUridine_synth_cat_dom_sf"/>
</dbReference>
<keyword evidence="8" id="KW-1185">Reference proteome</keyword>
<evidence type="ECO:0000313" key="8">
    <source>
        <dbReference type="Proteomes" id="UP000005439"/>
    </source>
</evidence>
<comment type="similarity">
    <text evidence="2 5">Belongs to the pseudouridine synthase TruB family. Type 1 subfamily.</text>
</comment>
<reference evidence="8" key="1">
    <citation type="submission" date="2011-12" db="EMBL/GenBank/DDBJ databases">
        <title>The complete genome of chromosome of Sulfobacillus acidophilus DSM 10332.</title>
        <authorList>
            <person name="Lucas S."/>
            <person name="Han J."/>
            <person name="Lapidus A."/>
            <person name="Bruce D."/>
            <person name="Goodwin L."/>
            <person name="Pitluck S."/>
            <person name="Peters L."/>
            <person name="Kyrpides N."/>
            <person name="Mavromatis K."/>
            <person name="Ivanova N."/>
            <person name="Mikhailova N."/>
            <person name="Chertkov O."/>
            <person name="Saunders E."/>
            <person name="Detter J.C."/>
            <person name="Tapia R."/>
            <person name="Han C."/>
            <person name="Land M."/>
            <person name="Hauser L."/>
            <person name="Markowitz V."/>
            <person name="Cheng J.-F."/>
            <person name="Hugenholtz P."/>
            <person name="Woyke T."/>
            <person name="Wu D."/>
            <person name="Pukall R."/>
            <person name="Gehrich-Schroeter G."/>
            <person name="Schneider S."/>
            <person name="Klenk H.-P."/>
            <person name="Eisen J.A."/>
        </authorList>
    </citation>
    <scope>NUCLEOTIDE SEQUENCE [LARGE SCALE GENOMIC DNA]</scope>
    <source>
        <strain evidence="8">ATCC 700253 / DSM 10332 / NAL</strain>
    </source>
</reference>
<dbReference type="KEGG" id="sap:Sulac_1898"/>
<dbReference type="Pfam" id="PF01509">
    <property type="entry name" value="TruB_N"/>
    <property type="match status" value="1"/>
</dbReference>
<evidence type="ECO:0000256" key="3">
    <source>
        <dbReference type="ARBA" id="ARBA00022694"/>
    </source>
</evidence>
<evidence type="ECO:0000256" key="1">
    <source>
        <dbReference type="ARBA" id="ARBA00000385"/>
    </source>
</evidence>
<dbReference type="HOGENOM" id="CLU_032087_0_0_9"/>
<evidence type="ECO:0000259" key="6">
    <source>
        <dbReference type="Pfam" id="PF01509"/>
    </source>
</evidence>
<comment type="catalytic activity">
    <reaction evidence="1 5">
        <text>uridine(55) in tRNA = pseudouridine(55) in tRNA</text>
        <dbReference type="Rhea" id="RHEA:42532"/>
        <dbReference type="Rhea" id="RHEA-COMP:10101"/>
        <dbReference type="Rhea" id="RHEA-COMP:10102"/>
        <dbReference type="ChEBI" id="CHEBI:65314"/>
        <dbReference type="ChEBI" id="CHEBI:65315"/>
        <dbReference type="EC" id="5.4.99.25"/>
    </reaction>
</comment>
<feature type="domain" description="Pseudouridine synthase II N-terminal" evidence="6">
    <location>
        <begin position="23"/>
        <end position="171"/>
    </location>
</feature>
<organism evidence="7 8">
    <name type="scientific">Sulfobacillus acidophilus (strain ATCC 700253 / DSM 10332 / NAL)</name>
    <dbReference type="NCBI Taxonomy" id="679936"/>
    <lineage>
        <taxon>Bacteria</taxon>
        <taxon>Bacillati</taxon>
        <taxon>Bacillota</taxon>
        <taxon>Clostridia</taxon>
        <taxon>Eubacteriales</taxon>
        <taxon>Clostridiales Family XVII. Incertae Sedis</taxon>
        <taxon>Sulfobacillus</taxon>
    </lineage>
</organism>
<dbReference type="GO" id="GO:1990481">
    <property type="term" value="P:mRNA pseudouridine synthesis"/>
    <property type="evidence" value="ECO:0007669"/>
    <property type="project" value="TreeGrafter"/>
</dbReference>
<dbReference type="Proteomes" id="UP000005439">
    <property type="component" value="Chromosome"/>
</dbReference>
<dbReference type="AlphaFoldDB" id="G8U0T8"/>
<dbReference type="STRING" id="679936.Sulac_1898"/>
<feature type="active site" description="Nucleophile" evidence="5">
    <location>
        <position position="38"/>
    </location>
</feature>
<dbReference type="InterPro" id="IPR014780">
    <property type="entry name" value="tRNA_psdUridine_synth_TruB"/>
</dbReference>
<dbReference type="EC" id="5.4.99.25" evidence="5"/>
<dbReference type="NCBIfam" id="TIGR00431">
    <property type="entry name" value="TruB"/>
    <property type="match status" value="1"/>
</dbReference>
<keyword evidence="4 5" id="KW-0413">Isomerase</keyword>
<proteinExistence type="inferred from homology"/>
<dbReference type="HAMAP" id="MF_01080">
    <property type="entry name" value="TruB_bact"/>
    <property type="match status" value="1"/>
</dbReference>
<dbReference type="EMBL" id="CP003179">
    <property type="protein sequence ID" value="AEW05391.1"/>
    <property type="molecule type" value="Genomic_DNA"/>
</dbReference>
<dbReference type="PATRIC" id="fig|679936.5.peg.1964"/>
<name>G8U0T8_SULAD</name>
<dbReference type="PANTHER" id="PTHR13767:SF2">
    <property type="entry name" value="PSEUDOURIDYLATE SYNTHASE TRUB1"/>
    <property type="match status" value="1"/>
</dbReference>
<evidence type="ECO:0000256" key="2">
    <source>
        <dbReference type="ARBA" id="ARBA00005642"/>
    </source>
</evidence>
<evidence type="ECO:0000313" key="7">
    <source>
        <dbReference type="EMBL" id="AEW05391.1"/>
    </source>
</evidence>
<dbReference type="GO" id="GO:0160148">
    <property type="term" value="F:tRNA pseudouridine(55) synthase activity"/>
    <property type="evidence" value="ECO:0007669"/>
    <property type="project" value="UniProtKB-EC"/>
</dbReference>
<dbReference type="SUPFAM" id="SSF55120">
    <property type="entry name" value="Pseudouridine synthase"/>
    <property type="match status" value="1"/>
</dbReference>
<sequence>MTGFINVYKPRGLTSHQVVHRIRHLTGIRAVGHMGTLDPEADGVLPIAVGRATKLIEFVQSTPKTYEADVVLGVMTHSLDVDGRPVGRSGPPWPSADHIRSVTGWLTGHRWQVPPQVSALKVGGQRAYARVRQQAATWPAPRRVDIHAIHVDRVTDAGWTFRAVVGSGTYIRALVRDWGILLGQAVHIGRLTRQSVGLFDRAHSWTLEDLTRLGSEWRMALAPASEYLAIPRLPVSEPMAVAIRHGVIGAWPDVSSYQGPVALMHGPEVVAVIQGPPWRYRKVLGGPDEEITP</sequence>
<reference evidence="7 8" key="2">
    <citation type="journal article" date="2012" name="Stand. Genomic Sci.">
        <title>Complete genome sequence of the moderately thermophilic mineral-sulfide-oxidizing firmicute Sulfobacillus acidophilus type strain (NAL(T)).</title>
        <authorList>
            <person name="Anderson I."/>
            <person name="Chertkov O."/>
            <person name="Chen A."/>
            <person name="Saunders E."/>
            <person name="Lapidus A."/>
            <person name="Nolan M."/>
            <person name="Lucas S."/>
            <person name="Hammon N."/>
            <person name="Deshpande S."/>
            <person name="Cheng J.F."/>
            <person name="Han C."/>
            <person name="Tapia R."/>
            <person name="Goodwin L.A."/>
            <person name="Pitluck S."/>
            <person name="Liolios K."/>
            <person name="Pagani I."/>
            <person name="Ivanova N."/>
            <person name="Mikhailova N."/>
            <person name="Pati A."/>
            <person name="Palaniappan K."/>
            <person name="Land M."/>
            <person name="Pan C."/>
            <person name="Rohde M."/>
            <person name="Pukall R."/>
            <person name="Goker M."/>
            <person name="Detter J.C."/>
            <person name="Woyke T."/>
            <person name="Bristow J."/>
            <person name="Eisen J.A."/>
            <person name="Markowitz V."/>
            <person name="Hugenholtz P."/>
            <person name="Kyrpides N.C."/>
            <person name="Klenk H.P."/>
            <person name="Mavromatis K."/>
        </authorList>
    </citation>
    <scope>NUCLEOTIDE SEQUENCE [LARGE SCALE GENOMIC DNA]</scope>
    <source>
        <strain evidence="8">ATCC 700253 / DSM 10332 / NAL</strain>
    </source>
</reference>
<accession>G8U0T8</accession>
<evidence type="ECO:0000256" key="4">
    <source>
        <dbReference type="ARBA" id="ARBA00023235"/>
    </source>
</evidence>
<keyword evidence="3 5" id="KW-0819">tRNA processing</keyword>
<gene>
    <name evidence="5" type="primary">truB</name>
    <name evidence="7" type="ordered locus">Sulac_1898</name>
</gene>
<dbReference type="Gene3D" id="3.30.2350.10">
    <property type="entry name" value="Pseudouridine synthase"/>
    <property type="match status" value="1"/>
</dbReference>
<dbReference type="GO" id="GO:0031119">
    <property type="term" value="P:tRNA pseudouridine synthesis"/>
    <property type="evidence" value="ECO:0007669"/>
    <property type="project" value="UniProtKB-UniRule"/>
</dbReference>
<keyword evidence="7" id="KW-0456">Lyase</keyword>